<dbReference type="InterPro" id="IPR033985">
    <property type="entry name" value="SusD-like_N"/>
</dbReference>
<dbReference type="GO" id="GO:0009279">
    <property type="term" value="C:cell outer membrane"/>
    <property type="evidence" value="ECO:0007669"/>
    <property type="project" value="UniProtKB-SubCell"/>
</dbReference>
<proteinExistence type="inferred from homology"/>
<dbReference type="EMBL" id="WVHS01000001">
    <property type="protein sequence ID" value="MXV13804.1"/>
    <property type="molecule type" value="Genomic_DNA"/>
</dbReference>
<evidence type="ECO:0000256" key="1">
    <source>
        <dbReference type="ARBA" id="ARBA00004442"/>
    </source>
</evidence>
<keyword evidence="9" id="KW-1185">Reference proteome</keyword>
<dbReference type="Pfam" id="PF14322">
    <property type="entry name" value="SusD-like_3"/>
    <property type="match status" value="1"/>
</dbReference>
<evidence type="ECO:0000259" key="6">
    <source>
        <dbReference type="Pfam" id="PF07980"/>
    </source>
</evidence>
<feature type="domain" description="RagB/SusD" evidence="6">
    <location>
        <begin position="426"/>
        <end position="613"/>
    </location>
</feature>
<keyword evidence="3" id="KW-0732">Signal</keyword>
<organism evidence="8 9">
    <name type="scientific">Hufsiella ginkgonis</name>
    <dbReference type="NCBI Taxonomy" id="2695274"/>
    <lineage>
        <taxon>Bacteria</taxon>
        <taxon>Pseudomonadati</taxon>
        <taxon>Bacteroidota</taxon>
        <taxon>Sphingobacteriia</taxon>
        <taxon>Sphingobacteriales</taxon>
        <taxon>Sphingobacteriaceae</taxon>
        <taxon>Hufsiella</taxon>
    </lineage>
</organism>
<evidence type="ECO:0000259" key="7">
    <source>
        <dbReference type="Pfam" id="PF14322"/>
    </source>
</evidence>
<evidence type="ECO:0000256" key="3">
    <source>
        <dbReference type="ARBA" id="ARBA00022729"/>
    </source>
</evidence>
<dbReference type="Proteomes" id="UP000451233">
    <property type="component" value="Unassembled WGS sequence"/>
</dbReference>
<comment type="caution">
    <text evidence="8">The sequence shown here is derived from an EMBL/GenBank/DDBJ whole genome shotgun (WGS) entry which is preliminary data.</text>
</comment>
<keyword evidence="5" id="KW-0998">Cell outer membrane</keyword>
<protein>
    <submittedName>
        <fullName evidence="8">RagB/SusD family nutrient uptake outer membrane protein</fullName>
    </submittedName>
</protein>
<keyword evidence="4" id="KW-0472">Membrane</keyword>
<dbReference type="RefSeq" id="WP_160904832.1">
    <property type="nucleotide sequence ID" value="NZ_WVHS01000001.1"/>
</dbReference>
<evidence type="ECO:0000256" key="4">
    <source>
        <dbReference type="ARBA" id="ARBA00023136"/>
    </source>
</evidence>
<reference evidence="8 9" key="1">
    <citation type="submission" date="2019-11" db="EMBL/GenBank/DDBJ databases">
        <title>Pedobacter sp. HMF7056 Genome sequencing and assembly.</title>
        <authorList>
            <person name="Kang H."/>
            <person name="Kim H."/>
            <person name="Joh K."/>
        </authorList>
    </citation>
    <scope>NUCLEOTIDE SEQUENCE [LARGE SCALE GENOMIC DNA]</scope>
    <source>
        <strain evidence="8 9">HMF7056</strain>
    </source>
</reference>
<evidence type="ECO:0000313" key="8">
    <source>
        <dbReference type="EMBL" id="MXV13804.1"/>
    </source>
</evidence>
<comment type="similarity">
    <text evidence="2">Belongs to the SusD family.</text>
</comment>
<comment type="subcellular location">
    <subcellularLocation>
        <location evidence="1">Cell outer membrane</location>
    </subcellularLocation>
</comment>
<evidence type="ECO:0000313" key="9">
    <source>
        <dbReference type="Proteomes" id="UP000451233"/>
    </source>
</evidence>
<dbReference type="AlphaFoldDB" id="A0A7K1XS83"/>
<dbReference type="InterPro" id="IPR011990">
    <property type="entry name" value="TPR-like_helical_dom_sf"/>
</dbReference>
<dbReference type="SUPFAM" id="SSF48452">
    <property type="entry name" value="TPR-like"/>
    <property type="match status" value="1"/>
</dbReference>
<sequence length="635" mass="71780">MKSTYNKAARAIALTAAMSFSFSCKEEFLKPDPLSFYEPTNTFTTKAGLQAAITANIRNMRYIWYGEASPLLTENLFSDVAVEGTTDKSGPAQDINQLVTPTSDNNNDNTNKISWFWYEGYKGIKYANSIISNIDRVEGLDAKVRNQMLGAAYFQRAFRYYFMVFQFGDIPFLTKEVNTPKFNYKSTKRSVIIAKMISDLEFAVQNVPAAVDYGDVNKAACQHLLVKFYLAAGNFDKAIEVANAVITGSGYSLMQSNFGTFVNPAPAVHPITRNVIWDLHRPQNKSIPANKETIFNAISREDFINSRLDLATMRAATPFLSGTSNQLVNTPTGRSGMSYSYTATNGKIDLRKTYGRGIGRSRPTWYATNGVWDDPNDLRHSSANGNWVRMEDLVYNNPSLQTANDTWYGKPLVKFSPTTGKPLVNDTIRCWFDWPHYKLFIESPRAETVDNYSGGAADWYIYRLAETYLLRAEANFWKGNLAAAADDVNAVRRRAGCTRLYTAATINAGAIMDERARELTFEELRHVELSRVSYIFALTRKTDEFGKSYTEQGLPQSSYWYERVMKYNNFYNKGVKTTYGATFTISPYHLFWPVPQKDIDANRLAVINQNFGYTGYAKNVVPNQTLEEALENENN</sequence>
<dbReference type="InterPro" id="IPR012944">
    <property type="entry name" value="SusD_RagB_dom"/>
</dbReference>
<accession>A0A7K1XS83</accession>
<evidence type="ECO:0000256" key="2">
    <source>
        <dbReference type="ARBA" id="ARBA00006275"/>
    </source>
</evidence>
<evidence type="ECO:0000256" key="5">
    <source>
        <dbReference type="ARBA" id="ARBA00023237"/>
    </source>
</evidence>
<gene>
    <name evidence="8" type="ORF">GS398_00680</name>
</gene>
<dbReference type="PROSITE" id="PS51257">
    <property type="entry name" value="PROKAR_LIPOPROTEIN"/>
    <property type="match status" value="1"/>
</dbReference>
<feature type="domain" description="SusD-like N-terminal" evidence="7">
    <location>
        <begin position="65"/>
        <end position="230"/>
    </location>
</feature>
<dbReference type="Pfam" id="PF07980">
    <property type="entry name" value="SusD_RagB"/>
    <property type="match status" value="1"/>
</dbReference>
<dbReference type="Gene3D" id="1.25.40.390">
    <property type="match status" value="1"/>
</dbReference>
<name>A0A7K1XS83_9SPHI</name>